<dbReference type="RefSeq" id="WP_072873934.1">
    <property type="nucleotide sequence ID" value="NZ_FRAF01000010.1"/>
</dbReference>
<dbReference type="OrthoDB" id="9765468at2"/>
<sequence length="534" mass="61950">MNYIYSEKDQHDFFVQDDVHFSHVLTPLFASFQLPNQEEGTRIAFDLMKMPIERFVCRLYRGRFYQFNSPYAGDLDIRAKEHERVLMQRMPVIMEYYQDKVDTILLPFYRKLQDKVHGYLKADEALSLLKEMHQFYTTAWAIHFDVILPRLDVGFILEDLYQRLTDRPGKEVYDLLVGVMSKTLETDRAFWELANELRQFPALVEIIANVNLDDIDGMLQKDPDGQYFVHQMKSLLDVYGYRTSYSHEFIYETWRENPKYAWELIRSYLQRNYHFNAEFDALVRRRQEALNKLLEQIPDSPLRQEFLQMYQIALQCWGLDEDHHFYIDTMLPAVYRPVLLNIARTLVSLGVIDQPTDIHFLYYEEICEALQNPQNLMNKVQREKEAYHLYQNEQPVPHLGPEPSATEVEDLLADRLFGLPKFLKENTSTCIKGYAASQGVHTGTVRIVKNQDEFGKLNHGDILVCKTTTPPWTVLFSVAGAIVTDAGGILSHAGTVAREYRIPAVLGTKIATSTLRDGDVVTVNGTEGTITLES</sequence>
<accession>A0A1M6QR68</accession>
<dbReference type="Pfam" id="PF00391">
    <property type="entry name" value="PEP-utilizers"/>
    <property type="match status" value="1"/>
</dbReference>
<evidence type="ECO:0000259" key="1">
    <source>
        <dbReference type="Pfam" id="PF00391"/>
    </source>
</evidence>
<dbReference type="InterPro" id="IPR008279">
    <property type="entry name" value="PEP-util_enz_mobile_dom"/>
</dbReference>
<evidence type="ECO:0000313" key="3">
    <source>
        <dbReference type="Proteomes" id="UP000184016"/>
    </source>
</evidence>
<dbReference type="SUPFAM" id="SSF52009">
    <property type="entry name" value="Phosphohistidine domain"/>
    <property type="match status" value="1"/>
</dbReference>
<protein>
    <submittedName>
        <fullName evidence="2">Pyruvate, water dikinase</fullName>
    </submittedName>
</protein>
<proteinExistence type="predicted"/>
<reference evidence="3" key="1">
    <citation type="submission" date="2016-11" db="EMBL/GenBank/DDBJ databases">
        <authorList>
            <person name="Varghese N."/>
            <person name="Submissions S."/>
        </authorList>
    </citation>
    <scope>NUCLEOTIDE SEQUENCE [LARGE SCALE GENOMIC DNA]</scope>
    <source>
        <strain evidence="3">USBA-503</strain>
    </source>
</reference>
<keyword evidence="3" id="KW-1185">Reference proteome</keyword>
<dbReference type="STRING" id="1830138.SAMN05443507_11091"/>
<dbReference type="PANTHER" id="PTHR43615:SF1">
    <property type="entry name" value="PPDK_N DOMAIN-CONTAINING PROTEIN"/>
    <property type="match status" value="1"/>
</dbReference>
<gene>
    <name evidence="2" type="ORF">SAMN05443507_11091</name>
</gene>
<dbReference type="InterPro" id="IPR036637">
    <property type="entry name" value="Phosphohistidine_dom_sf"/>
</dbReference>
<dbReference type="Gene3D" id="3.50.30.10">
    <property type="entry name" value="Phosphohistidine domain"/>
    <property type="match status" value="1"/>
</dbReference>
<keyword evidence="2" id="KW-0808">Transferase</keyword>
<dbReference type="EMBL" id="FRAF01000010">
    <property type="protein sequence ID" value="SHK22761.1"/>
    <property type="molecule type" value="Genomic_DNA"/>
</dbReference>
<keyword evidence="2" id="KW-0670">Pyruvate</keyword>
<dbReference type="AlphaFoldDB" id="A0A1M6QR68"/>
<evidence type="ECO:0000313" key="2">
    <source>
        <dbReference type="EMBL" id="SHK22761.1"/>
    </source>
</evidence>
<feature type="domain" description="PEP-utilising enzyme mobile" evidence="1">
    <location>
        <begin position="458"/>
        <end position="528"/>
    </location>
</feature>
<dbReference type="InterPro" id="IPR051549">
    <property type="entry name" value="PEP_Utilizing_Enz"/>
</dbReference>
<dbReference type="Proteomes" id="UP000184016">
    <property type="component" value="Unassembled WGS sequence"/>
</dbReference>
<organism evidence="2 3">
    <name type="scientific">Alicyclobacillus tolerans</name>
    <dbReference type="NCBI Taxonomy" id="90970"/>
    <lineage>
        <taxon>Bacteria</taxon>
        <taxon>Bacillati</taxon>
        <taxon>Bacillota</taxon>
        <taxon>Bacilli</taxon>
        <taxon>Bacillales</taxon>
        <taxon>Alicyclobacillaceae</taxon>
        <taxon>Alicyclobacillus</taxon>
    </lineage>
</organism>
<name>A0A1M6QR68_9BACL</name>
<keyword evidence="2" id="KW-0418">Kinase</keyword>
<dbReference type="PANTHER" id="PTHR43615">
    <property type="entry name" value="PHOSPHOENOLPYRUVATE SYNTHASE-RELATED"/>
    <property type="match status" value="1"/>
</dbReference>
<dbReference type="GO" id="GO:0016301">
    <property type="term" value="F:kinase activity"/>
    <property type="evidence" value="ECO:0007669"/>
    <property type="project" value="UniProtKB-KW"/>
</dbReference>